<protein>
    <recommendedName>
        <fullName evidence="4">MFS transporter</fullName>
    </recommendedName>
</protein>
<feature type="transmembrane region" description="Helical" evidence="1">
    <location>
        <begin position="111"/>
        <end position="131"/>
    </location>
</feature>
<keyword evidence="1" id="KW-0812">Transmembrane</keyword>
<accession>A0ABS1N227</accession>
<keyword evidence="1" id="KW-1133">Transmembrane helix</keyword>
<sequence>MLAGGPLVGLVYGASYGLAGWVANGWGRRPGPARVEARFRGTAARFSRRFAVGLVVAGGLGLGWSIPTDLFLCLAAVFGLGLGAHVWLDVPTDVQRISSPPVVLRQERRSALAFVLSFAVSLGLAFTTRGVQLFGAARTLRRQTLMPGRLDRAGCCSPPAGARCGPRASAPPAVSLGRAATGCVRRFGLWLRTSTHGAQWISGSPSLARR</sequence>
<name>A0ABS1N227_9ACTN</name>
<keyword evidence="1" id="KW-0472">Membrane</keyword>
<dbReference type="EMBL" id="JAERRI010000024">
    <property type="protein sequence ID" value="MBL1093969.1"/>
    <property type="molecule type" value="Genomic_DNA"/>
</dbReference>
<dbReference type="RefSeq" id="WP_201810145.1">
    <property type="nucleotide sequence ID" value="NZ_JAERRI010000024.1"/>
</dbReference>
<evidence type="ECO:0000313" key="3">
    <source>
        <dbReference type="Proteomes" id="UP000629371"/>
    </source>
</evidence>
<organism evidence="2 3">
    <name type="scientific">Streptomyces siderophoricus</name>
    <dbReference type="NCBI Taxonomy" id="2802281"/>
    <lineage>
        <taxon>Bacteria</taxon>
        <taxon>Bacillati</taxon>
        <taxon>Actinomycetota</taxon>
        <taxon>Actinomycetes</taxon>
        <taxon>Kitasatosporales</taxon>
        <taxon>Streptomycetaceae</taxon>
        <taxon>Streptomyces</taxon>
    </lineage>
</organism>
<evidence type="ECO:0000313" key="2">
    <source>
        <dbReference type="EMBL" id="MBL1093969.1"/>
    </source>
</evidence>
<proteinExistence type="predicted"/>
<gene>
    <name evidence="2" type="ORF">JK360_32425</name>
</gene>
<feature type="transmembrane region" description="Helical" evidence="1">
    <location>
        <begin position="46"/>
        <end position="64"/>
    </location>
</feature>
<dbReference type="Proteomes" id="UP000629371">
    <property type="component" value="Unassembled WGS sequence"/>
</dbReference>
<reference evidence="2 3" key="1">
    <citation type="submission" date="2021-01" db="EMBL/GenBank/DDBJ databases">
        <title>WGS of actinomycetes isolated from Thailand.</title>
        <authorList>
            <person name="Thawai C."/>
        </authorList>
    </citation>
    <scope>NUCLEOTIDE SEQUENCE [LARGE SCALE GENOMIC DNA]</scope>
    <source>
        <strain evidence="2 3">CH9-7</strain>
    </source>
</reference>
<evidence type="ECO:0008006" key="4">
    <source>
        <dbReference type="Google" id="ProtNLM"/>
    </source>
</evidence>
<keyword evidence="3" id="KW-1185">Reference proteome</keyword>
<comment type="caution">
    <text evidence="2">The sequence shown here is derived from an EMBL/GenBank/DDBJ whole genome shotgun (WGS) entry which is preliminary data.</text>
</comment>
<evidence type="ECO:0000256" key="1">
    <source>
        <dbReference type="SAM" id="Phobius"/>
    </source>
</evidence>
<feature type="transmembrane region" description="Helical" evidence="1">
    <location>
        <begin position="6"/>
        <end position="26"/>
    </location>
</feature>